<accession>A0A7V8NR76</accession>
<evidence type="ECO:0000313" key="2">
    <source>
        <dbReference type="EMBL" id="MBA0085911.1"/>
    </source>
</evidence>
<reference evidence="2" key="1">
    <citation type="submission" date="2020-06" db="EMBL/GenBank/DDBJ databases">
        <title>Legume-microbial interactions unlock mineral nutrients during tropical forest succession.</title>
        <authorList>
            <person name="Epihov D.Z."/>
        </authorList>
    </citation>
    <scope>NUCLEOTIDE SEQUENCE [LARGE SCALE GENOMIC DNA]</scope>
    <source>
        <strain evidence="2">Pan2503</strain>
    </source>
</reference>
<evidence type="ECO:0000259" key="1">
    <source>
        <dbReference type="Pfam" id="PF13655"/>
    </source>
</evidence>
<keyword evidence="2" id="KW-0808">Transferase</keyword>
<name>A0A7V8NR76_9BACT</name>
<protein>
    <submittedName>
        <fullName evidence="2">Reverse transcriptase N-terminal domain-containing protein</fullName>
    </submittedName>
</protein>
<dbReference type="Proteomes" id="UP000567293">
    <property type="component" value="Unassembled WGS sequence"/>
</dbReference>
<comment type="caution">
    <text evidence="2">The sequence shown here is derived from an EMBL/GenBank/DDBJ whole genome shotgun (WGS) entry which is preliminary data.</text>
</comment>
<sequence length="75" mass="8484">KSWYAKLLATRRVTQDNRGKRTAGVDGLKSLTPPQRLRLAQTLSLSPKVHPVRRVWIPKPGTTDHRPLGIPMLYS</sequence>
<proteinExistence type="predicted"/>
<dbReference type="AlphaFoldDB" id="A0A7V8NR76"/>
<dbReference type="GO" id="GO:0003964">
    <property type="term" value="F:RNA-directed DNA polymerase activity"/>
    <property type="evidence" value="ECO:0007669"/>
    <property type="project" value="UniProtKB-KW"/>
</dbReference>
<feature type="non-terminal residue" evidence="2">
    <location>
        <position position="1"/>
    </location>
</feature>
<dbReference type="InterPro" id="IPR025960">
    <property type="entry name" value="RVT_N"/>
</dbReference>
<dbReference type="Pfam" id="PF13655">
    <property type="entry name" value="RVT_N"/>
    <property type="match status" value="1"/>
</dbReference>
<evidence type="ECO:0000313" key="3">
    <source>
        <dbReference type="Proteomes" id="UP000567293"/>
    </source>
</evidence>
<dbReference type="EMBL" id="JACDQQ010001261">
    <property type="protein sequence ID" value="MBA0085911.1"/>
    <property type="molecule type" value="Genomic_DNA"/>
</dbReference>
<keyword evidence="3" id="KW-1185">Reference proteome</keyword>
<keyword evidence="2" id="KW-0695">RNA-directed DNA polymerase</keyword>
<feature type="domain" description="Reverse transcriptase N-terminal" evidence="1">
    <location>
        <begin position="1"/>
        <end position="43"/>
    </location>
</feature>
<organism evidence="2 3">
    <name type="scientific">Candidatus Acidiferrum panamense</name>
    <dbReference type="NCBI Taxonomy" id="2741543"/>
    <lineage>
        <taxon>Bacteria</taxon>
        <taxon>Pseudomonadati</taxon>
        <taxon>Acidobacteriota</taxon>
        <taxon>Terriglobia</taxon>
        <taxon>Candidatus Acidiferrales</taxon>
        <taxon>Candidatus Acidiferrum</taxon>
    </lineage>
</organism>
<gene>
    <name evidence="2" type="ORF">HRJ53_13010</name>
</gene>
<keyword evidence="2" id="KW-0548">Nucleotidyltransferase</keyword>